<dbReference type="RefSeq" id="WP_043918072.1">
    <property type="nucleotide sequence ID" value="NZ_FZPF01000002.1"/>
</dbReference>
<reference evidence="3 4" key="1">
    <citation type="submission" date="2015-02" db="EMBL/GenBank/DDBJ databases">
        <title>Genome Sequence of Jannaschia aquimarina DSM28248, a member of the Roseobacter clade.</title>
        <authorList>
            <person name="Voget S."/>
            <person name="Daniel R."/>
        </authorList>
    </citation>
    <scope>NUCLEOTIDE SEQUENCE [LARGE SCALE GENOMIC DNA]</scope>
    <source>
        <strain evidence="3 4">GSW-M26</strain>
    </source>
</reference>
<evidence type="ECO:0000256" key="2">
    <source>
        <dbReference type="SAM" id="MobiDB-lite"/>
    </source>
</evidence>
<comment type="cofactor">
    <cofactor evidence="1">
        <name>Fe(2+)</name>
        <dbReference type="ChEBI" id="CHEBI:29033"/>
    </cofactor>
</comment>
<evidence type="ECO:0000256" key="1">
    <source>
        <dbReference type="ARBA" id="ARBA00001954"/>
    </source>
</evidence>
<accession>A0A0D1EMX0</accession>
<dbReference type="Gene3D" id="2.60.120.620">
    <property type="entry name" value="q2cbj1_9rhob like domain"/>
    <property type="match status" value="1"/>
</dbReference>
<feature type="compositionally biased region" description="Basic and acidic residues" evidence="2">
    <location>
        <begin position="248"/>
        <end position="267"/>
    </location>
</feature>
<dbReference type="GO" id="GO:0005506">
    <property type="term" value="F:iron ion binding"/>
    <property type="evidence" value="ECO:0007669"/>
    <property type="project" value="UniProtKB-ARBA"/>
</dbReference>
<dbReference type="GO" id="GO:0016706">
    <property type="term" value="F:2-oxoglutarate-dependent dioxygenase activity"/>
    <property type="evidence" value="ECO:0007669"/>
    <property type="project" value="UniProtKB-ARBA"/>
</dbReference>
<gene>
    <name evidence="3" type="ORF">jaqu_12400</name>
</gene>
<keyword evidence="4" id="KW-1185">Reference proteome</keyword>
<dbReference type="AlphaFoldDB" id="A0A0D1EMX0"/>
<dbReference type="Pfam" id="PF05721">
    <property type="entry name" value="PhyH"/>
    <property type="match status" value="1"/>
</dbReference>
<dbReference type="PANTHER" id="PTHR20883">
    <property type="entry name" value="PHYTANOYL-COA DIOXYGENASE DOMAIN CONTAINING 1"/>
    <property type="match status" value="1"/>
</dbReference>
<keyword evidence="3" id="KW-0560">Oxidoreductase</keyword>
<dbReference type="SUPFAM" id="SSF51197">
    <property type="entry name" value="Clavaminate synthase-like"/>
    <property type="match status" value="1"/>
</dbReference>
<dbReference type="InterPro" id="IPR008775">
    <property type="entry name" value="Phytyl_CoA_dOase-like"/>
</dbReference>
<evidence type="ECO:0000313" key="3">
    <source>
        <dbReference type="EMBL" id="KIT17050.1"/>
    </source>
</evidence>
<dbReference type="OrthoDB" id="9791262at2"/>
<dbReference type="PANTHER" id="PTHR20883:SF48">
    <property type="entry name" value="ECTOINE DIOXYGENASE"/>
    <property type="match status" value="1"/>
</dbReference>
<proteinExistence type="predicted"/>
<evidence type="ECO:0000313" key="4">
    <source>
        <dbReference type="Proteomes" id="UP000032232"/>
    </source>
</evidence>
<name>A0A0D1EMX0_9RHOB</name>
<dbReference type="Proteomes" id="UP000032232">
    <property type="component" value="Unassembled WGS sequence"/>
</dbReference>
<organism evidence="3 4">
    <name type="scientific">Jannaschia aquimarina</name>
    <dbReference type="NCBI Taxonomy" id="935700"/>
    <lineage>
        <taxon>Bacteria</taxon>
        <taxon>Pseudomonadati</taxon>
        <taxon>Pseudomonadota</taxon>
        <taxon>Alphaproteobacteria</taxon>
        <taxon>Rhodobacterales</taxon>
        <taxon>Roseobacteraceae</taxon>
        <taxon>Jannaschia</taxon>
    </lineage>
</organism>
<feature type="region of interest" description="Disordered" evidence="2">
    <location>
        <begin position="247"/>
        <end position="277"/>
    </location>
</feature>
<comment type="caution">
    <text evidence="3">The sequence shown here is derived from an EMBL/GenBank/DDBJ whole genome shotgun (WGS) entry which is preliminary data.</text>
</comment>
<feature type="compositionally biased region" description="Polar residues" evidence="2">
    <location>
        <begin position="268"/>
        <end position="277"/>
    </location>
</feature>
<dbReference type="STRING" id="935700.jaqu_12400"/>
<dbReference type="PATRIC" id="fig|935700.4.peg.1290"/>
<protein>
    <submittedName>
        <fullName evidence="3">Phytanoyl-CoA dioxygenase (PhyH)</fullName>
    </submittedName>
</protein>
<sequence>METDVDLDLRFRPVPAGPGRLLSAGQIDHYNRHGYVAPFEIFDQDEIRTIRSYLDRLMDDLGENGSYGINCYQARLSGLWDIATNPKILDHVQDIIGGNIICWASAVLSKAAGDPRHVPWHQDASFWKLTPARTVTVWLAIDEADEANAAMQFIPGAHDKGAIGTSDAGAGSVFHKGIADAERFGAPVVNDLRAGQISMHADMLVHGSGPNLSDRRRCGLTLRYCPPEVRIVDLDWARGVEAIIARGSDPDGHWRHHPRPDNDDIRKTSSPHVVGNN</sequence>
<keyword evidence="3" id="KW-0223">Dioxygenase</keyword>
<dbReference type="EMBL" id="JYFE01000023">
    <property type="protein sequence ID" value="KIT17050.1"/>
    <property type="molecule type" value="Genomic_DNA"/>
</dbReference>